<name>A0A0J7J9R2_9GAMM</name>
<keyword evidence="1" id="KW-0732">Signal</keyword>
<evidence type="ECO:0000313" key="2">
    <source>
        <dbReference type="EMBL" id="KMQ74616.1"/>
    </source>
</evidence>
<evidence type="ECO:0000256" key="1">
    <source>
        <dbReference type="SAM" id="SignalP"/>
    </source>
</evidence>
<dbReference type="Proteomes" id="UP000036102">
    <property type="component" value="Unassembled WGS sequence"/>
</dbReference>
<keyword evidence="3" id="KW-1185">Reference proteome</keyword>
<organism evidence="2 3">
    <name type="scientific">Marinobacter subterrani</name>
    <dbReference type="NCBI Taxonomy" id="1658765"/>
    <lineage>
        <taxon>Bacteria</taxon>
        <taxon>Pseudomonadati</taxon>
        <taxon>Pseudomonadota</taxon>
        <taxon>Gammaproteobacteria</taxon>
        <taxon>Pseudomonadales</taxon>
        <taxon>Marinobacteraceae</taxon>
        <taxon>Marinobacter</taxon>
    </lineage>
</organism>
<dbReference type="AlphaFoldDB" id="A0A0J7J9R2"/>
<accession>A0A0J7J9R2</accession>
<gene>
    <name evidence="2" type="ORF">Msub_10802</name>
</gene>
<dbReference type="STRING" id="1658765.Msub_10802"/>
<feature type="chain" id="PRO_5005289277" description="Polysaccharide lyase" evidence="1">
    <location>
        <begin position="20"/>
        <end position="287"/>
    </location>
</feature>
<dbReference type="PATRIC" id="fig|1658765.3.peg.796"/>
<sequence>MAFFRPFTTLAVATLFASAALGQPLIVDSFESGDMSATNEDGFDWGANNRTSVVTADAAVYNNKTIENPIGSDQNWNPKDGEHSLRFRYPAGQPMAEQRFNLGKHYRDVWVTYWIRVPFNFTQGSLNSKFLALWPSTYDRPGTVTWQTRPNGNGGANLVYQDGGVTGGEIGSAAFISVPDDRGRWMQVAAHVKASSGPSANDGIIQLFRRWEGADSFTKIHEKLTADTWDDSSSQQGLSQGYIMGWANDPYDQDTEWLLDEFAVYTESPIDNVFISERPNPPTLTLR</sequence>
<evidence type="ECO:0008006" key="4">
    <source>
        <dbReference type="Google" id="ProtNLM"/>
    </source>
</evidence>
<protein>
    <recommendedName>
        <fullName evidence="4">Polysaccharide lyase</fullName>
    </recommendedName>
</protein>
<reference evidence="2 3" key="1">
    <citation type="submission" date="2015-06" db="EMBL/GenBank/DDBJ databases">
        <title>Marinobacter subterrani, a genetically tractable neutrophilic iron-oxidizing strain isolated from the Soudan Iron Mine.</title>
        <authorList>
            <person name="Bonis B.M."/>
            <person name="Gralnick J.A."/>
        </authorList>
    </citation>
    <scope>NUCLEOTIDE SEQUENCE [LARGE SCALE GENOMIC DNA]</scope>
    <source>
        <strain evidence="2 3">JG233</strain>
    </source>
</reference>
<comment type="caution">
    <text evidence="2">The sequence shown here is derived from an EMBL/GenBank/DDBJ whole genome shotgun (WGS) entry which is preliminary data.</text>
</comment>
<feature type="signal peptide" evidence="1">
    <location>
        <begin position="1"/>
        <end position="19"/>
    </location>
</feature>
<dbReference type="EMBL" id="LFBU01000001">
    <property type="protein sequence ID" value="KMQ74616.1"/>
    <property type="molecule type" value="Genomic_DNA"/>
</dbReference>
<evidence type="ECO:0000313" key="3">
    <source>
        <dbReference type="Proteomes" id="UP000036102"/>
    </source>
</evidence>
<proteinExistence type="predicted"/>
<dbReference type="RefSeq" id="WP_227506630.1">
    <property type="nucleotide sequence ID" value="NZ_LFBU01000001.1"/>
</dbReference>